<dbReference type="AlphaFoldDB" id="A0A7U9XUR8"/>
<dbReference type="PIRSF" id="PIRSF001467">
    <property type="entry name" value="Peptidylpro_ismrse"/>
    <property type="match status" value="1"/>
</dbReference>
<dbReference type="CDD" id="cd00317">
    <property type="entry name" value="cyclophilin"/>
    <property type="match status" value="1"/>
</dbReference>
<reference evidence="6" key="1">
    <citation type="submission" date="2021-01" db="EMBL/GenBank/DDBJ databases">
        <title>Draft genome sequence of Acholeplasmataceae bacterium strain Mahy22.</title>
        <authorList>
            <person name="Watanabe M."/>
            <person name="Kojima H."/>
            <person name="Fukui M."/>
        </authorList>
    </citation>
    <scope>NUCLEOTIDE SEQUENCE</scope>
    <source>
        <strain evidence="6">Mahy22</strain>
    </source>
</reference>
<comment type="similarity">
    <text evidence="2 5">Belongs to the cyclophilin-type PPIase family.</text>
</comment>
<keyword evidence="3 5" id="KW-0697">Rotamase</keyword>
<dbReference type="KEGG" id="manr:MPAN_007710"/>
<protein>
    <recommendedName>
        <fullName evidence="5">Peptidyl-prolyl cis-trans isomerase</fullName>
        <shortName evidence="5">PPIase</shortName>
        <ecNumber evidence="5">5.2.1.8</ecNumber>
    </recommendedName>
</protein>
<dbReference type="PANTHER" id="PTHR45625">
    <property type="entry name" value="PEPTIDYL-PROLYL CIS-TRANS ISOMERASE-RELATED"/>
    <property type="match status" value="1"/>
</dbReference>
<evidence type="ECO:0000256" key="4">
    <source>
        <dbReference type="ARBA" id="ARBA00023235"/>
    </source>
</evidence>
<dbReference type="InterPro" id="IPR002130">
    <property type="entry name" value="Cyclophilin-type_PPIase_dom"/>
</dbReference>
<keyword evidence="7" id="KW-1185">Reference proteome</keyword>
<dbReference type="GO" id="GO:0003755">
    <property type="term" value="F:peptidyl-prolyl cis-trans isomerase activity"/>
    <property type="evidence" value="ECO:0007669"/>
    <property type="project" value="UniProtKB-UniRule"/>
</dbReference>
<dbReference type="PANTHER" id="PTHR45625:SF4">
    <property type="entry name" value="PEPTIDYLPROLYL ISOMERASE DOMAIN AND WD REPEAT-CONTAINING PROTEIN 1"/>
    <property type="match status" value="1"/>
</dbReference>
<dbReference type="Gene3D" id="2.40.100.10">
    <property type="entry name" value="Cyclophilin-like"/>
    <property type="match status" value="1"/>
</dbReference>
<dbReference type="EMBL" id="AP024412">
    <property type="protein sequence ID" value="BCR35878.1"/>
    <property type="molecule type" value="Genomic_DNA"/>
</dbReference>
<evidence type="ECO:0000313" key="6">
    <source>
        <dbReference type="EMBL" id="BCR35878.1"/>
    </source>
</evidence>
<dbReference type="InterPro" id="IPR020892">
    <property type="entry name" value="Cyclophilin-type_PPIase_CS"/>
</dbReference>
<keyword evidence="4 5" id="KW-0413">Isomerase</keyword>
<dbReference type="PRINTS" id="PR00153">
    <property type="entry name" value="CSAPPISMRASE"/>
</dbReference>
<proteinExistence type="inferred from homology"/>
<accession>A0A7U9XUR8</accession>
<comment type="catalytic activity">
    <reaction evidence="5">
        <text>[protein]-peptidylproline (omega=180) = [protein]-peptidylproline (omega=0)</text>
        <dbReference type="Rhea" id="RHEA:16237"/>
        <dbReference type="Rhea" id="RHEA-COMP:10747"/>
        <dbReference type="Rhea" id="RHEA-COMP:10748"/>
        <dbReference type="ChEBI" id="CHEBI:83833"/>
        <dbReference type="ChEBI" id="CHEBI:83834"/>
        <dbReference type="EC" id="5.2.1.8"/>
    </reaction>
</comment>
<dbReference type="Proteomes" id="UP000620133">
    <property type="component" value="Chromosome"/>
</dbReference>
<sequence>MNYRNYLHKDNPVVTITVKKFGQITLELFYQVAPNTVNNFISLINKDYYTDLIFHRIIPGFMIQGGQGDKVKSITGEFAQNGFENPLNHTRGVISMARTNDPNSASSQFFIMHQDSNHLDSAYAAFGGVTSGIEVVDLIVNQPRDVKDRPYDDIVIEKIEVDLKGKVYPKPELYL</sequence>
<name>A0A7U9XUR8_9MOLU</name>
<evidence type="ECO:0000256" key="3">
    <source>
        <dbReference type="ARBA" id="ARBA00023110"/>
    </source>
</evidence>
<dbReference type="SUPFAM" id="SSF50891">
    <property type="entry name" value="Cyclophilin-like"/>
    <property type="match status" value="1"/>
</dbReference>
<dbReference type="EC" id="5.2.1.8" evidence="5"/>
<dbReference type="RefSeq" id="WP_176238709.1">
    <property type="nucleotide sequence ID" value="NZ_AP024412.1"/>
</dbReference>
<evidence type="ECO:0000313" key="7">
    <source>
        <dbReference type="Proteomes" id="UP000620133"/>
    </source>
</evidence>
<dbReference type="InterPro" id="IPR044666">
    <property type="entry name" value="Cyclophilin_A-like"/>
</dbReference>
<dbReference type="GO" id="GO:0006457">
    <property type="term" value="P:protein folding"/>
    <property type="evidence" value="ECO:0007669"/>
    <property type="project" value="InterPro"/>
</dbReference>
<dbReference type="PROSITE" id="PS00170">
    <property type="entry name" value="CSA_PPIASE_1"/>
    <property type="match status" value="1"/>
</dbReference>
<dbReference type="InterPro" id="IPR024936">
    <property type="entry name" value="Cyclophilin-type_PPIase"/>
</dbReference>
<dbReference type="PROSITE" id="PS50072">
    <property type="entry name" value="CSA_PPIASE_2"/>
    <property type="match status" value="1"/>
</dbReference>
<dbReference type="Pfam" id="PF00160">
    <property type="entry name" value="Pro_isomerase"/>
    <property type="match status" value="1"/>
</dbReference>
<evidence type="ECO:0000256" key="1">
    <source>
        <dbReference type="ARBA" id="ARBA00002388"/>
    </source>
</evidence>
<gene>
    <name evidence="6" type="primary">ppiB_2</name>
    <name evidence="6" type="ORF">MPAN_007710</name>
</gene>
<evidence type="ECO:0000256" key="5">
    <source>
        <dbReference type="RuleBase" id="RU363019"/>
    </source>
</evidence>
<dbReference type="InterPro" id="IPR029000">
    <property type="entry name" value="Cyclophilin-like_dom_sf"/>
</dbReference>
<organism evidence="6 7">
    <name type="scientific">Mariniplasma anaerobium</name>
    <dbReference type="NCBI Taxonomy" id="2735436"/>
    <lineage>
        <taxon>Bacteria</taxon>
        <taxon>Bacillati</taxon>
        <taxon>Mycoplasmatota</taxon>
        <taxon>Mollicutes</taxon>
        <taxon>Acholeplasmatales</taxon>
        <taxon>Acholeplasmataceae</taxon>
        <taxon>Mariniplasma</taxon>
    </lineage>
</organism>
<evidence type="ECO:0000256" key="2">
    <source>
        <dbReference type="ARBA" id="ARBA00007365"/>
    </source>
</evidence>
<comment type="function">
    <text evidence="1 5">PPIases accelerate the folding of proteins. It catalyzes the cis-trans isomerization of proline imidic peptide bonds in oligopeptides.</text>
</comment>